<dbReference type="InterPro" id="IPR039561">
    <property type="entry name" value="Peptidase_M15C"/>
</dbReference>
<feature type="domain" description="Peptidase M15C" evidence="3">
    <location>
        <begin position="363"/>
        <end position="436"/>
    </location>
</feature>
<dbReference type="InterPro" id="IPR009045">
    <property type="entry name" value="Zn_M74/Hedgehog-like"/>
</dbReference>
<evidence type="ECO:0000256" key="1">
    <source>
        <dbReference type="SAM" id="MobiDB-lite"/>
    </source>
</evidence>
<feature type="chain" id="PRO_5046162017" evidence="2">
    <location>
        <begin position="23"/>
        <end position="459"/>
    </location>
</feature>
<protein>
    <submittedName>
        <fullName evidence="4">M15 family metallopeptidase</fullName>
    </submittedName>
</protein>
<comment type="caution">
    <text evidence="4">The sequence shown here is derived from an EMBL/GenBank/DDBJ whole genome shotgun (WGS) entry which is preliminary data.</text>
</comment>
<feature type="signal peptide" evidence="2">
    <location>
        <begin position="1"/>
        <end position="22"/>
    </location>
</feature>
<gene>
    <name evidence="4" type="ORF">ACFFRI_10040</name>
</gene>
<sequence length="459" mass="49461">MLVRLGTLIVLLLTLATVPARAADPTVLTLATTQGYAGAQAPLYVVLTASDGTPLAGASVVVERRQDGAWVPVTTVVTDADGKVRATAARAKSRWDNTFRATYAGDATHDAASASAKAPLIRRMGVVKVGGDRSVVDERSVRINVSSYSSTSVPVVGLVYVDRSVSHGAWQRYRTLRTDSRGRATFVTRPRADSRWRATTWSQDWVAGDKSPVHAIDNRPPGVPVTLPSAAPKPTVKVPAQPRATTPGADPVVTGIPDSVWTSMVGRSWRSGCPVGRSGLRLLRINYWGYDGYRYRGELVAATSAIDNMSRALKGMYDGGYPLRSLIRVDYFGYSSRLKGGDDYRSMAAGNTSAFNCRGVVGNPGVRSPHATGRALDINTWENPYRSAQGTVPNTWWPSRSDKRVAWRTRSHPVVQIVLKAGFSWTYGTSDSQHFDATSGGSGRRLVVDAPMCGGYPCD</sequence>
<accession>A0ABV5K9F1</accession>
<dbReference type="Gene3D" id="3.30.1380.10">
    <property type="match status" value="1"/>
</dbReference>
<evidence type="ECO:0000313" key="5">
    <source>
        <dbReference type="Proteomes" id="UP001589750"/>
    </source>
</evidence>
<dbReference type="Pfam" id="PF13539">
    <property type="entry name" value="Peptidase_M15_4"/>
    <property type="match status" value="1"/>
</dbReference>
<dbReference type="EMBL" id="JBHMDG010000012">
    <property type="protein sequence ID" value="MFB9313383.1"/>
    <property type="molecule type" value="Genomic_DNA"/>
</dbReference>
<keyword evidence="5" id="KW-1185">Reference proteome</keyword>
<evidence type="ECO:0000256" key="2">
    <source>
        <dbReference type="SAM" id="SignalP"/>
    </source>
</evidence>
<evidence type="ECO:0000259" key="3">
    <source>
        <dbReference type="Pfam" id="PF13539"/>
    </source>
</evidence>
<dbReference type="SUPFAM" id="SSF55166">
    <property type="entry name" value="Hedgehog/DD-peptidase"/>
    <property type="match status" value="1"/>
</dbReference>
<feature type="region of interest" description="Disordered" evidence="1">
    <location>
        <begin position="230"/>
        <end position="251"/>
    </location>
</feature>
<reference evidence="4 5" key="1">
    <citation type="submission" date="2024-09" db="EMBL/GenBank/DDBJ databases">
        <authorList>
            <person name="Sun Q."/>
            <person name="Mori K."/>
        </authorList>
    </citation>
    <scope>NUCLEOTIDE SEQUENCE [LARGE SCALE GENOMIC DNA]</scope>
    <source>
        <strain evidence="4 5">JCM 9626</strain>
    </source>
</reference>
<dbReference type="Proteomes" id="UP001589750">
    <property type="component" value="Unassembled WGS sequence"/>
</dbReference>
<name>A0ABV5K9F1_9ACTN</name>
<organism evidence="4 5">
    <name type="scientific">Nocardioides plantarum</name>
    <dbReference type="NCBI Taxonomy" id="29299"/>
    <lineage>
        <taxon>Bacteria</taxon>
        <taxon>Bacillati</taxon>
        <taxon>Actinomycetota</taxon>
        <taxon>Actinomycetes</taxon>
        <taxon>Propionibacteriales</taxon>
        <taxon>Nocardioidaceae</taxon>
        <taxon>Nocardioides</taxon>
    </lineage>
</organism>
<dbReference type="RefSeq" id="WP_140007975.1">
    <property type="nucleotide sequence ID" value="NZ_JBHMDG010000012.1"/>
</dbReference>
<proteinExistence type="predicted"/>
<evidence type="ECO:0000313" key="4">
    <source>
        <dbReference type="EMBL" id="MFB9313383.1"/>
    </source>
</evidence>
<keyword evidence="2" id="KW-0732">Signal</keyword>